<protein>
    <recommendedName>
        <fullName evidence="6">CNH domain-containing protein</fullName>
    </recommendedName>
</protein>
<dbReference type="InterPro" id="IPR001180">
    <property type="entry name" value="CNH_dom"/>
</dbReference>
<comment type="subcellular location">
    <subcellularLocation>
        <location evidence="1">Endomembrane system</location>
        <topology evidence="1">Peripheral membrane protein</topology>
    </subcellularLocation>
</comment>
<dbReference type="InterPro" id="IPR000547">
    <property type="entry name" value="Clathrin_H-chain/VPS_repeat"/>
</dbReference>
<evidence type="ECO:0000256" key="5">
    <source>
        <dbReference type="SAM" id="MobiDB-lite"/>
    </source>
</evidence>
<gene>
    <name evidence="7" type="ORF">LODBEIA_P03580</name>
</gene>
<feature type="region of interest" description="Disordered" evidence="5">
    <location>
        <begin position="511"/>
        <end position="552"/>
    </location>
</feature>
<keyword evidence="8" id="KW-1185">Reference proteome</keyword>
<dbReference type="PROSITE" id="PS50219">
    <property type="entry name" value="CNH"/>
    <property type="match status" value="1"/>
</dbReference>
<dbReference type="PANTHER" id="PTHR12894:SF49">
    <property type="entry name" value="VAM6_VPS39-LIKE PROTEIN"/>
    <property type="match status" value="1"/>
</dbReference>
<feature type="repeat" description="CHCR" evidence="4">
    <location>
        <begin position="765"/>
        <end position="932"/>
    </location>
</feature>
<dbReference type="PROSITE" id="PS50236">
    <property type="entry name" value="CHCR"/>
    <property type="match status" value="1"/>
</dbReference>
<reference evidence="7 8" key="1">
    <citation type="submission" date="2024-03" db="EMBL/GenBank/DDBJ databases">
        <authorList>
            <person name="Brejova B."/>
        </authorList>
    </citation>
    <scope>NUCLEOTIDE SEQUENCE [LARGE SCALE GENOMIC DNA]</scope>
    <source>
        <strain evidence="7 8">CBS 14171</strain>
    </source>
</reference>
<evidence type="ECO:0000256" key="4">
    <source>
        <dbReference type="PROSITE-ProRule" id="PRU01006"/>
    </source>
</evidence>
<evidence type="ECO:0000256" key="1">
    <source>
        <dbReference type="ARBA" id="ARBA00004184"/>
    </source>
</evidence>
<keyword evidence="2" id="KW-0472">Membrane</keyword>
<dbReference type="InterPro" id="IPR036322">
    <property type="entry name" value="WD40_repeat_dom_sf"/>
</dbReference>
<sequence>MNIDIIEPSTRLKTPFAHGTGSKISSLLQTSEQLFIGSTRGDLLLYDWSSSEQPKQVVSERAFSIRSTQNATVKSSSSRSLRSFRSFQDTRHLFGENHGYALQNTFKNLTQDNSSITTIKLLPIRFGSVEKRIVLIISPVALKIYEIVGSHVNLIFNLNEPRCTATLYLEHDEKRLFFVGVKRKVLVYHIRNKSRNVLEFNMTKEMQLKDRVRTINVYNENNIIVGVESDYFMINLATHKMSTFASSDDADISSQGASFKYFGLSATGPSLWTLATGKKSGSGSSSSSSSMMMILIRDTTVIQLNKNNDDKISASPVKLTTVPLVVLFISPMYLAVVYPKSIEILDLHKGDLIQKFSHYINSNQIFAQVEDGVLSVASGSDVFQFTIVALQKQIAQYLNITGKAHSGNARDPSNDLKLIGLEKAINLVSDLEPSPDNELFTSGKLKQLRLRELYTIKAVSLFDSYSKYHESLVDIASEWLISYHDVLSLFPNFLNAELLLYPKTYKIYEDDNSNKTPPPNNIVKKVTKEDLESNPISESEYETDATRKPAPVPVSVKNTAKSQNIRRFIKAVNNLIIYLTEQRRILSSFQDKSSINWKNVTLEPMDIYPPVDHQLDVVSTTIDTSLFLCYFYVRPMLLGPLLRLPNNRCNSKIVNECLMSNIHNHTQQRRLKQPNYIKELLDFYYGRTLHREALKMLYDLAHEEEDVTVKHNNEEDNLYDDFVRGPGLTVRYLSKLSNDNLDLILDYADWVIDADVGNSRALFMNDSYECESLDNSMVLQYLNKKNVELAIEYLEWLLFKSDLIEKFKKSKQFGRYETRLCLLYLEQIKADSAQSHQYYDSLRELLSSSDTFDPWPVLREIPTTEDKFLRLTVFVFRKLQEHEKAIDVLYNQLNDLDEAIEYCLNIYYQPNGITTGRSLFHKLLEDLLINCSRNIDEISKLLQSQGHKMSVEYVVKLIPASFPLAKLQGFLKNTVVELSNKKKDSQLNSQLYKVGVRRMKRV</sequence>
<dbReference type="SUPFAM" id="SSF50978">
    <property type="entry name" value="WD40 repeat-like"/>
    <property type="match status" value="1"/>
</dbReference>
<evidence type="ECO:0000256" key="2">
    <source>
        <dbReference type="ARBA" id="ARBA00023136"/>
    </source>
</evidence>
<dbReference type="EMBL" id="OZ022405">
    <property type="protein sequence ID" value="CAK9435631.1"/>
    <property type="molecule type" value="Genomic_DNA"/>
</dbReference>
<evidence type="ECO:0000313" key="7">
    <source>
        <dbReference type="EMBL" id="CAK9435631.1"/>
    </source>
</evidence>
<dbReference type="InterPro" id="IPR032914">
    <property type="entry name" value="Vam6/VPS39/TRAP1"/>
</dbReference>
<evidence type="ECO:0000313" key="8">
    <source>
        <dbReference type="Proteomes" id="UP001497383"/>
    </source>
</evidence>
<dbReference type="RefSeq" id="XP_066827296.1">
    <property type="nucleotide sequence ID" value="XM_066973705.1"/>
</dbReference>
<dbReference type="Pfam" id="PF10366">
    <property type="entry name" value="Vps39_1"/>
    <property type="match status" value="1"/>
</dbReference>
<feature type="domain" description="CNH" evidence="6">
    <location>
        <begin position="21"/>
        <end position="375"/>
    </location>
</feature>
<proteinExistence type="inferred from homology"/>
<accession>A0ABP0ZD58</accession>
<comment type="similarity">
    <text evidence="3">Belongs to the VAM6/VPS39 family.</text>
</comment>
<evidence type="ECO:0000259" key="6">
    <source>
        <dbReference type="PROSITE" id="PS50219"/>
    </source>
</evidence>
<dbReference type="Proteomes" id="UP001497383">
    <property type="component" value="Chromosome 1"/>
</dbReference>
<dbReference type="InterPro" id="IPR019452">
    <property type="entry name" value="VPS39/TGF_beta_rcpt-assoc_1"/>
</dbReference>
<evidence type="ECO:0000256" key="3">
    <source>
        <dbReference type="ARBA" id="ARBA00038201"/>
    </source>
</evidence>
<name>A0ABP0ZD58_9ASCO</name>
<organism evidence="7 8">
    <name type="scientific">Lodderomyces beijingensis</name>
    <dbReference type="NCBI Taxonomy" id="1775926"/>
    <lineage>
        <taxon>Eukaryota</taxon>
        <taxon>Fungi</taxon>
        <taxon>Dikarya</taxon>
        <taxon>Ascomycota</taxon>
        <taxon>Saccharomycotina</taxon>
        <taxon>Pichiomycetes</taxon>
        <taxon>Debaryomycetaceae</taxon>
        <taxon>Candida/Lodderomyces clade</taxon>
        <taxon>Lodderomyces</taxon>
    </lineage>
</organism>
<dbReference type="GeneID" id="92205554"/>
<dbReference type="PANTHER" id="PTHR12894">
    <property type="entry name" value="CNH DOMAIN CONTAINING"/>
    <property type="match status" value="1"/>
</dbReference>